<dbReference type="PANTHER" id="PTHR30572">
    <property type="entry name" value="MEMBRANE COMPONENT OF TRANSPORTER-RELATED"/>
    <property type="match status" value="1"/>
</dbReference>
<feature type="domain" description="ABC3 transporter permease C-terminal" evidence="8">
    <location>
        <begin position="286"/>
        <end position="400"/>
    </location>
</feature>
<comment type="subcellular location">
    <subcellularLocation>
        <location evidence="1">Cell membrane</location>
        <topology evidence="1">Multi-pass membrane protein</topology>
    </subcellularLocation>
</comment>
<comment type="caution">
    <text evidence="10">The sequence shown here is derived from an EMBL/GenBank/DDBJ whole genome shotgun (WGS) entry which is preliminary data.</text>
</comment>
<evidence type="ECO:0000313" key="11">
    <source>
        <dbReference type="Proteomes" id="UP000678545"/>
    </source>
</evidence>
<organism evidence="10 11">
    <name type="scientific">Undibacterium fentianense</name>
    <dbReference type="NCBI Taxonomy" id="2828728"/>
    <lineage>
        <taxon>Bacteria</taxon>
        <taxon>Pseudomonadati</taxon>
        <taxon>Pseudomonadota</taxon>
        <taxon>Betaproteobacteria</taxon>
        <taxon>Burkholderiales</taxon>
        <taxon>Oxalobacteraceae</taxon>
        <taxon>Undibacterium</taxon>
    </lineage>
</organism>
<keyword evidence="5 7" id="KW-0472">Membrane</keyword>
<feature type="transmembrane region" description="Helical" evidence="7">
    <location>
        <begin position="21"/>
        <end position="43"/>
    </location>
</feature>
<evidence type="ECO:0000256" key="4">
    <source>
        <dbReference type="ARBA" id="ARBA00022989"/>
    </source>
</evidence>
<sequence length="407" mass="44621">MFLLVESIRSALNSIRAHRMRSFLTSLGIIIGVASVITVISLIQGLSKSVTKQFEGLGGNSLTITAHNTMKDAMRGKFNELRFEDIQHLRTHVEEIADVSPLFMLSMSSVRYGSTDATARVIATTPTYQDVQQRFASMGRFLSVTDETSARRVAVIGPRLIETLHLPDNPIGQYIGFNNEWFKIIGVMEKRGELFGMSQDDYVIIPFRTGRSLVGNNQRLNNMQFTVSLKDISKLEEVKPRITAVMRKAHRLDPDVPDDFEIASSDQLSKSLDSITATVTLVMGGIVGIALLVGGIGIMNIMLVSVTERTREIGICKAIGARSRDIMMQFLIEAVTLSVLGGLIGLILGYGLGFGISKMIPDFPDAVVPWWAVMLSFVFSAGVGIVFGVMPASKAAKLDPIDALRYE</sequence>
<gene>
    <name evidence="10" type="ORF">KDM90_07735</name>
</gene>
<dbReference type="InterPro" id="IPR025857">
    <property type="entry name" value="MacB_PCD"/>
</dbReference>
<dbReference type="AlphaFoldDB" id="A0A941DYN8"/>
<dbReference type="Pfam" id="PF12704">
    <property type="entry name" value="MacB_PCD"/>
    <property type="match status" value="1"/>
</dbReference>
<evidence type="ECO:0000259" key="9">
    <source>
        <dbReference type="Pfam" id="PF12704"/>
    </source>
</evidence>
<evidence type="ECO:0000256" key="7">
    <source>
        <dbReference type="SAM" id="Phobius"/>
    </source>
</evidence>
<name>A0A941DYN8_9BURK</name>
<evidence type="ECO:0000256" key="6">
    <source>
        <dbReference type="ARBA" id="ARBA00038076"/>
    </source>
</evidence>
<evidence type="ECO:0000256" key="2">
    <source>
        <dbReference type="ARBA" id="ARBA00022475"/>
    </source>
</evidence>
<evidence type="ECO:0000256" key="5">
    <source>
        <dbReference type="ARBA" id="ARBA00023136"/>
    </source>
</evidence>
<keyword evidence="3 7" id="KW-0812">Transmembrane</keyword>
<dbReference type="InterPro" id="IPR050250">
    <property type="entry name" value="Macrolide_Exporter_MacB"/>
</dbReference>
<feature type="transmembrane region" description="Helical" evidence="7">
    <location>
        <begin position="326"/>
        <end position="350"/>
    </location>
</feature>
<dbReference type="GO" id="GO:0005886">
    <property type="term" value="C:plasma membrane"/>
    <property type="evidence" value="ECO:0007669"/>
    <property type="project" value="UniProtKB-SubCell"/>
</dbReference>
<comment type="similarity">
    <text evidence="6">Belongs to the ABC-4 integral membrane protein family.</text>
</comment>
<accession>A0A941DYN8</accession>
<keyword evidence="2" id="KW-1003">Cell membrane</keyword>
<dbReference type="EMBL" id="JAGSPJ010000002">
    <property type="protein sequence ID" value="MBR7799884.1"/>
    <property type="molecule type" value="Genomic_DNA"/>
</dbReference>
<evidence type="ECO:0000313" key="10">
    <source>
        <dbReference type="EMBL" id="MBR7799884.1"/>
    </source>
</evidence>
<dbReference type="Proteomes" id="UP000678545">
    <property type="component" value="Unassembled WGS sequence"/>
</dbReference>
<dbReference type="Pfam" id="PF02687">
    <property type="entry name" value="FtsX"/>
    <property type="match status" value="1"/>
</dbReference>
<dbReference type="InterPro" id="IPR003838">
    <property type="entry name" value="ABC3_permease_C"/>
</dbReference>
<evidence type="ECO:0000259" key="8">
    <source>
        <dbReference type="Pfam" id="PF02687"/>
    </source>
</evidence>
<keyword evidence="4 7" id="KW-1133">Transmembrane helix</keyword>
<protein>
    <submittedName>
        <fullName evidence="10">ABC transporter permease</fullName>
    </submittedName>
</protein>
<dbReference type="PANTHER" id="PTHR30572:SF4">
    <property type="entry name" value="ABC TRANSPORTER PERMEASE YTRF"/>
    <property type="match status" value="1"/>
</dbReference>
<keyword evidence="11" id="KW-1185">Reference proteome</keyword>
<evidence type="ECO:0000256" key="3">
    <source>
        <dbReference type="ARBA" id="ARBA00022692"/>
    </source>
</evidence>
<proteinExistence type="inferred from homology"/>
<dbReference type="RefSeq" id="WP_212674990.1">
    <property type="nucleotide sequence ID" value="NZ_JAGSPJ010000002.1"/>
</dbReference>
<feature type="transmembrane region" description="Helical" evidence="7">
    <location>
        <begin position="281"/>
        <end position="306"/>
    </location>
</feature>
<feature type="domain" description="MacB-like periplasmic core" evidence="9">
    <location>
        <begin position="22"/>
        <end position="244"/>
    </location>
</feature>
<feature type="transmembrane region" description="Helical" evidence="7">
    <location>
        <begin position="370"/>
        <end position="390"/>
    </location>
</feature>
<reference evidence="10" key="1">
    <citation type="submission" date="2021-04" db="EMBL/GenBank/DDBJ databases">
        <title>novel species isolated from subtropical streams in China.</title>
        <authorList>
            <person name="Lu H."/>
        </authorList>
    </citation>
    <scope>NUCLEOTIDE SEQUENCE</scope>
    <source>
        <strain evidence="10">FT137W</strain>
    </source>
</reference>
<evidence type="ECO:0000256" key="1">
    <source>
        <dbReference type="ARBA" id="ARBA00004651"/>
    </source>
</evidence>
<dbReference type="GO" id="GO:0022857">
    <property type="term" value="F:transmembrane transporter activity"/>
    <property type="evidence" value="ECO:0007669"/>
    <property type="project" value="TreeGrafter"/>
</dbReference>